<comment type="caution">
    <text evidence="3">The sequence shown here is derived from an EMBL/GenBank/DDBJ whole genome shotgun (WGS) entry which is preliminary data.</text>
</comment>
<evidence type="ECO:0000313" key="3">
    <source>
        <dbReference type="EMBL" id="PPK75228.1"/>
    </source>
</evidence>
<dbReference type="InterPro" id="IPR051610">
    <property type="entry name" value="GPI/OXD"/>
</dbReference>
<dbReference type="InterPro" id="IPR013096">
    <property type="entry name" value="Cupin_2"/>
</dbReference>
<sequence>MSEKSKPIAVTAAEVPVRIKPSAYPEPFASRMAGRDKHPLGDLFGLTNFGVNLTRLAPNAVSALRHAHTKQDEFVYILQGRPTLHTDEGRTQLSPGMCAGFKADTGNGHRLVNETTEDVVYLEVGDRTPGDEGSYPDDDLKALLVEGKWKFVHRDGTPYV</sequence>
<dbReference type="PANTHER" id="PTHR35848">
    <property type="entry name" value="OXALATE-BINDING PROTEIN"/>
    <property type="match status" value="1"/>
</dbReference>
<dbReference type="Proteomes" id="UP000240010">
    <property type="component" value="Unassembled WGS sequence"/>
</dbReference>
<dbReference type="Gene3D" id="2.60.120.10">
    <property type="entry name" value="Jelly Rolls"/>
    <property type="match status" value="1"/>
</dbReference>
<dbReference type="InterPro" id="IPR011051">
    <property type="entry name" value="RmlC_Cupin_sf"/>
</dbReference>
<evidence type="ECO:0000256" key="1">
    <source>
        <dbReference type="ARBA" id="ARBA00022723"/>
    </source>
</evidence>
<accession>A0A2S6HCP0</accession>
<dbReference type="RefSeq" id="WP_104429306.1">
    <property type="nucleotide sequence ID" value="NZ_PTIZ01000006.1"/>
</dbReference>
<organism evidence="3 4">
    <name type="scientific">Methylobacter tundripaludum</name>
    <dbReference type="NCBI Taxonomy" id="173365"/>
    <lineage>
        <taxon>Bacteria</taxon>
        <taxon>Pseudomonadati</taxon>
        <taxon>Pseudomonadota</taxon>
        <taxon>Gammaproteobacteria</taxon>
        <taxon>Methylococcales</taxon>
        <taxon>Methylococcaceae</taxon>
        <taxon>Methylobacter</taxon>
    </lineage>
</organism>
<evidence type="ECO:0000313" key="4">
    <source>
        <dbReference type="Proteomes" id="UP000240010"/>
    </source>
</evidence>
<feature type="domain" description="Cupin type-2" evidence="2">
    <location>
        <begin position="53"/>
        <end position="124"/>
    </location>
</feature>
<gene>
    <name evidence="3" type="ORF">B0F87_10674</name>
</gene>
<dbReference type="EMBL" id="PTIZ01000006">
    <property type="protein sequence ID" value="PPK75228.1"/>
    <property type="molecule type" value="Genomic_DNA"/>
</dbReference>
<keyword evidence="1" id="KW-0479">Metal-binding</keyword>
<evidence type="ECO:0000259" key="2">
    <source>
        <dbReference type="Pfam" id="PF07883"/>
    </source>
</evidence>
<dbReference type="CDD" id="cd02224">
    <property type="entry name" value="cupin_SPO2919-like"/>
    <property type="match status" value="1"/>
</dbReference>
<proteinExistence type="predicted"/>
<protein>
    <submittedName>
        <fullName evidence="3">Putative cupin superfamily protein</fullName>
    </submittedName>
</protein>
<dbReference type="Pfam" id="PF07883">
    <property type="entry name" value="Cupin_2"/>
    <property type="match status" value="1"/>
</dbReference>
<dbReference type="GO" id="GO:0046872">
    <property type="term" value="F:metal ion binding"/>
    <property type="evidence" value="ECO:0007669"/>
    <property type="project" value="UniProtKB-KW"/>
</dbReference>
<dbReference type="PANTHER" id="PTHR35848:SF9">
    <property type="entry name" value="SLL1358 PROTEIN"/>
    <property type="match status" value="1"/>
</dbReference>
<dbReference type="SUPFAM" id="SSF51182">
    <property type="entry name" value="RmlC-like cupins"/>
    <property type="match status" value="1"/>
</dbReference>
<dbReference type="InterPro" id="IPR014710">
    <property type="entry name" value="RmlC-like_jellyroll"/>
</dbReference>
<name>A0A2S6HCP0_9GAMM</name>
<dbReference type="AlphaFoldDB" id="A0A2S6HCP0"/>
<reference evidence="3 4" key="1">
    <citation type="submission" date="2018-02" db="EMBL/GenBank/DDBJ databases">
        <title>Subsurface microbial communities from deep shales in Ohio and West Virginia, USA.</title>
        <authorList>
            <person name="Wrighton K."/>
        </authorList>
    </citation>
    <scope>NUCLEOTIDE SEQUENCE [LARGE SCALE GENOMIC DNA]</scope>
    <source>
        <strain evidence="3 4">OWC-DMM</strain>
    </source>
</reference>